<dbReference type="PANTHER" id="PTHR33273:SF4">
    <property type="entry name" value="ENDONUCLEASE_EXONUCLEASE_PHOSPHATASE DOMAIN-CONTAINING PROTEIN"/>
    <property type="match status" value="1"/>
</dbReference>
<dbReference type="InterPro" id="IPR005135">
    <property type="entry name" value="Endo/exonuclease/phosphatase"/>
</dbReference>
<protein>
    <submittedName>
        <fullName evidence="2">Putative RNA-directed DNA polymerase from transposon BS</fullName>
    </submittedName>
</protein>
<comment type="caution">
    <text evidence="2">The sequence shown here is derived from an EMBL/GenBank/DDBJ whole genome shotgun (WGS) entry which is preliminary data.</text>
</comment>
<dbReference type="EMBL" id="VIIS01002080">
    <property type="protein sequence ID" value="KAF0288759.1"/>
    <property type="molecule type" value="Genomic_DNA"/>
</dbReference>
<evidence type="ECO:0000313" key="3">
    <source>
        <dbReference type="Proteomes" id="UP000440578"/>
    </source>
</evidence>
<name>A0A6A4V6F0_AMPAM</name>
<dbReference type="InterPro" id="IPR036691">
    <property type="entry name" value="Endo/exonu/phosph_ase_sf"/>
</dbReference>
<organism evidence="2 3">
    <name type="scientific">Amphibalanus amphitrite</name>
    <name type="common">Striped barnacle</name>
    <name type="synonym">Balanus amphitrite</name>
    <dbReference type="NCBI Taxonomy" id="1232801"/>
    <lineage>
        <taxon>Eukaryota</taxon>
        <taxon>Metazoa</taxon>
        <taxon>Ecdysozoa</taxon>
        <taxon>Arthropoda</taxon>
        <taxon>Crustacea</taxon>
        <taxon>Multicrustacea</taxon>
        <taxon>Cirripedia</taxon>
        <taxon>Thoracica</taxon>
        <taxon>Thoracicalcarea</taxon>
        <taxon>Balanomorpha</taxon>
        <taxon>Balanoidea</taxon>
        <taxon>Balanidae</taxon>
        <taxon>Amphibalaninae</taxon>
        <taxon>Amphibalanus</taxon>
    </lineage>
</organism>
<sequence>MIVVSWNAEGLRSKITELQRWLPTVRADVLAVQEGQFPKAVPRLSGFQPPVVVRRARGRRADMEVVKGGDVAIYVRAGLAFTPVIDNLLAATDDSTELCGVRILGPTPTRILNIYRPPIRATNDDREDNFDPDLLPSDDETLIVGDLNAHHPSWDSGCEAADRVGTRIADWLERIDWAPLNSGDPTFASYRSGGQSAPDLAVCGSALARRSRWWIGPDLGSDHLPMVVEMRGIREQPRRIRKARMAYDKADWVAFRDTCEAALLEAGTPGESAQLQSDRFSTALRQAGVRHIPCGARADPKPWALDPELREAVAERREARRLLQPGNERSRTRWTEAKQRAAEVERRVSRDRFRQFVSETLNRPASLGRVSKLLKKWDKSTDEEQRDGQAMEDGGRLLVTDRAKADAFARTETADTPYHVLVECPALMGARLRLTGTIRPNREEVRGDGVVAALAAAFRTLQSRQATVD</sequence>
<evidence type="ECO:0000313" key="2">
    <source>
        <dbReference type="EMBL" id="KAF0288759.1"/>
    </source>
</evidence>
<proteinExistence type="predicted"/>
<evidence type="ECO:0000259" key="1">
    <source>
        <dbReference type="Pfam" id="PF14529"/>
    </source>
</evidence>
<dbReference type="AlphaFoldDB" id="A0A6A4V6F0"/>
<keyword evidence="2" id="KW-0548">Nucleotidyltransferase</keyword>
<keyword evidence="3" id="KW-1185">Reference proteome</keyword>
<gene>
    <name evidence="2" type="primary">RTase_24</name>
    <name evidence="2" type="ORF">FJT64_012846</name>
</gene>
<dbReference type="Pfam" id="PF14529">
    <property type="entry name" value="Exo_endo_phos_2"/>
    <property type="match status" value="1"/>
</dbReference>
<keyword evidence="2" id="KW-0695">RNA-directed DNA polymerase</keyword>
<dbReference type="Gene3D" id="3.60.10.10">
    <property type="entry name" value="Endonuclease/exonuclease/phosphatase"/>
    <property type="match status" value="1"/>
</dbReference>
<dbReference type="GO" id="GO:0003964">
    <property type="term" value="F:RNA-directed DNA polymerase activity"/>
    <property type="evidence" value="ECO:0007669"/>
    <property type="project" value="UniProtKB-KW"/>
</dbReference>
<dbReference type="Proteomes" id="UP000440578">
    <property type="component" value="Unassembled WGS sequence"/>
</dbReference>
<accession>A0A6A4V6F0</accession>
<dbReference type="SUPFAM" id="SSF56219">
    <property type="entry name" value="DNase I-like"/>
    <property type="match status" value="1"/>
</dbReference>
<dbReference type="OrthoDB" id="6369833at2759"/>
<dbReference type="PANTHER" id="PTHR33273">
    <property type="entry name" value="DOMAIN-CONTAINING PROTEIN, PUTATIVE-RELATED"/>
    <property type="match status" value="1"/>
</dbReference>
<feature type="domain" description="Endonuclease/exonuclease/phosphatase" evidence="1">
    <location>
        <begin position="110"/>
        <end position="226"/>
    </location>
</feature>
<keyword evidence="2" id="KW-0808">Transferase</keyword>
<reference evidence="2 3" key="1">
    <citation type="submission" date="2019-07" db="EMBL/GenBank/DDBJ databases">
        <title>Draft genome assembly of a fouling barnacle, Amphibalanus amphitrite (Darwin, 1854): The first reference genome for Thecostraca.</title>
        <authorList>
            <person name="Kim W."/>
        </authorList>
    </citation>
    <scope>NUCLEOTIDE SEQUENCE [LARGE SCALE GENOMIC DNA]</scope>
    <source>
        <strain evidence="2">SNU_AA5</strain>
        <tissue evidence="2">Soma without cirri and trophi</tissue>
    </source>
</reference>